<sequence length="86" mass="9798">MMVIDGDGMVGYMIVLLWSSGKTKFSILQIESLCFAAWNDFYIGAIILLHMSSLRRMLVATLLNYNFLAHIGELVFTCKLMIFSIR</sequence>
<comment type="caution">
    <text evidence="2">The sequence shown here is derived from an EMBL/GenBank/DDBJ whole genome shotgun (WGS) entry which is preliminary data.</text>
</comment>
<keyword evidence="1" id="KW-0472">Membrane</keyword>
<accession>A0A978VHU4</accession>
<protein>
    <submittedName>
        <fullName evidence="2">Uncharacterized protein</fullName>
    </submittedName>
</protein>
<feature type="transmembrane region" description="Helical" evidence="1">
    <location>
        <begin position="27"/>
        <end position="50"/>
    </location>
</feature>
<keyword evidence="1" id="KW-0812">Transmembrane</keyword>
<dbReference type="EMBL" id="JAEACU010000004">
    <property type="protein sequence ID" value="KAH7532663.1"/>
    <property type="molecule type" value="Genomic_DNA"/>
</dbReference>
<proteinExistence type="predicted"/>
<evidence type="ECO:0000256" key="1">
    <source>
        <dbReference type="SAM" id="Phobius"/>
    </source>
</evidence>
<reference evidence="2" key="1">
    <citation type="journal article" date="2021" name="Front. Plant Sci.">
        <title>Chromosome-Scale Genome Assembly for Chinese Sour Jujube and Insights Into Its Genome Evolution and Domestication Signature.</title>
        <authorList>
            <person name="Shen L.-Y."/>
            <person name="Luo H."/>
            <person name="Wang X.-L."/>
            <person name="Wang X.-M."/>
            <person name="Qiu X.-J."/>
            <person name="Liu H."/>
            <person name="Zhou S.-S."/>
            <person name="Jia K.-H."/>
            <person name="Nie S."/>
            <person name="Bao Y.-T."/>
            <person name="Zhang R.-G."/>
            <person name="Yun Q.-Z."/>
            <person name="Chai Y.-H."/>
            <person name="Lu J.-Y."/>
            <person name="Li Y."/>
            <person name="Zhao S.-W."/>
            <person name="Mao J.-F."/>
            <person name="Jia S.-G."/>
            <person name="Mao Y.-M."/>
        </authorList>
    </citation>
    <scope>NUCLEOTIDE SEQUENCE</scope>
    <source>
        <strain evidence="2">AT0</strain>
        <tissue evidence="2">Leaf</tissue>
    </source>
</reference>
<organism evidence="2 3">
    <name type="scientific">Ziziphus jujuba var. spinosa</name>
    <dbReference type="NCBI Taxonomy" id="714518"/>
    <lineage>
        <taxon>Eukaryota</taxon>
        <taxon>Viridiplantae</taxon>
        <taxon>Streptophyta</taxon>
        <taxon>Embryophyta</taxon>
        <taxon>Tracheophyta</taxon>
        <taxon>Spermatophyta</taxon>
        <taxon>Magnoliopsida</taxon>
        <taxon>eudicotyledons</taxon>
        <taxon>Gunneridae</taxon>
        <taxon>Pentapetalae</taxon>
        <taxon>rosids</taxon>
        <taxon>fabids</taxon>
        <taxon>Rosales</taxon>
        <taxon>Rhamnaceae</taxon>
        <taxon>Paliureae</taxon>
        <taxon>Ziziphus</taxon>
    </lineage>
</organism>
<dbReference type="AlphaFoldDB" id="A0A978VHU4"/>
<dbReference type="Proteomes" id="UP000813462">
    <property type="component" value="Unassembled WGS sequence"/>
</dbReference>
<name>A0A978VHU4_ZIZJJ</name>
<evidence type="ECO:0000313" key="3">
    <source>
        <dbReference type="Proteomes" id="UP000813462"/>
    </source>
</evidence>
<gene>
    <name evidence="2" type="ORF">FEM48_Zijuj04G0046000</name>
</gene>
<evidence type="ECO:0000313" key="2">
    <source>
        <dbReference type="EMBL" id="KAH7532663.1"/>
    </source>
</evidence>
<feature type="transmembrane region" description="Helical" evidence="1">
    <location>
        <begin position="62"/>
        <end position="85"/>
    </location>
</feature>
<keyword evidence="1" id="KW-1133">Transmembrane helix</keyword>